<dbReference type="Proteomes" id="UP000317940">
    <property type="component" value="Unassembled WGS sequence"/>
</dbReference>
<dbReference type="EMBL" id="VIWT01000001">
    <property type="protein sequence ID" value="TWF99915.1"/>
    <property type="molecule type" value="Genomic_DNA"/>
</dbReference>
<gene>
    <name evidence="1" type="ORF">FHX73_113775</name>
</gene>
<dbReference type="AlphaFoldDB" id="A0A561UKP6"/>
<evidence type="ECO:0000313" key="1">
    <source>
        <dbReference type="EMBL" id="TWF99915.1"/>
    </source>
</evidence>
<accession>A0A561UKP6</accession>
<name>A0A561UKP6_9ACTN</name>
<reference evidence="1 2" key="1">
    <citation type="submission" date="2019-06" db="EMBL/GenBank/DDBJ databases">
        <title>Sequencing the genomes of 1000 actinobacteria strains.</title>
        <authorList>
            <person name="Klenk H.-P."/>
        </authorList>
    </citation>
    <scope>NUCLEOTIDE SEQUENCE [LARGE SCALE GENOMIC DNA]</scope>
    <source>
        <strain evidence="1 2">DSM 44826</strain>
    </source>
</reference>
<organism evidence="1 2">
    <name type="scientific">Kitasatospora viridis</name>
    <dbReference type="NCBI Taxonomy" id="281105"/>
    <lineage>
        <taxon>Bacteria</taxon>
        <taxon>Bacillati</taxon>
        <taxon>Actinomycetota</taxon>
        <taxon>Actinomycetes</taxon>
        <taxon>Kitasatosporales</taxon>
        <taxon>Streptomycetaceae</taxon>
        <taxon>Kitasatospora</taxon>
    </lineage>
</organism>
<dbReference type="OrthoDB" id="4218778at2"/>
<protein>
    <submittedName>
        <fullName evidence="1">Uncharacterized protein</fullName>
    </submittedName>
</protein>
<evidence type="ECO:0000313" key="2">
    <source>
        <dbReference type="Proteomes" id="UP000317940"/>
    </source>
</evidence>
<proteinExistence type="predicted"/>
<sequence>MGLQNTQLGLTVAGMLTKATSVAGQTAQLPLQYAQQLGLGAGTGAGQADTLYVATRTLAASAGEDLDLAGTLVDALGNTINLARLKGLVIVANAANTNPLVVGNAAANGFIAWCSGATATVNVRPGGLFALFAPDATAYPVTPGTADLLHVANGGAGSSVTYDVLVIGSSA</sequence>
<dbReference type="RefSeq" id="WP_145906093.1">
    <property type="nucleotide sequence ID" value="NZ_BAAAMZ010000021.1"/>
</dbReference>
<keyword evidence="2" id="KW-1185">Reference proteome</keyword>
<comment type="caution">
    <text evidence="1">The sequence shown here is derived from an EMBL/GenBank/DDBJ whole genome shotgun (WGS) entry which is preliminary data.</text>
</comment>